<protein>
    <submittedName>
        <fullName evidence="1">Uncharacterized protein</fullName>
    </submittedName>
</protein>
<gene>
    <name evidence="1" type="ORF">AVEN_236323_1</name>
</gene>
<dbReference type="EMBL" id="BGPR01003629">
    <property type="protein sequence ID" value="GBM90532.1"/>
    <property type="molecule type" value="Genomic_DNA"/>
</dbReference>
<accession>A0A4Y2JMK1</accession>
<dbReference type="Proteomes" id="UP000499080">
    <property type="component" value="Unassembled WGS sequence"/>
</dbReference>
<name>A0A4Y2JMK1_ARAVE</name>
<sequence>MVGKGHLQSLLLDIGGMEVNEPDLGDKLGDETKVLKNARIFSLSLLGAKLWRFLWNFPVASHSAGKEYKYSEALNVLNHFFGIRVCFNAFRISLWSFAAVRAGKLFDAERY</sequence>
<keyword evidence="2" id="KW-1185">Reference proteome</keyword>
<reference evidence="1 2" key="1">
    <citation type="journal article" date="2019" name="Sci. Rep.">
        <title>Orb-weaving spider Araneus ventricosus genome elucidates the spidroin gene catalogue.</title>
        <authorList>
            <person name="Kono N."/>
            <person name="Nakamura H."/>
            <person name="Ohtoshi R."/>
            <person name="Moran D.A.P."/>
            <person name="Shinohara A."/>
            <person name="Yoshida Y."/>
            <person name="Fujiwara M."/>
            <person name="Mori M."/>
            <person name="Tomita M."/>
            <person name="Arakawa K."/>
        </authorList>
    </citation>
    <scope>NUCLEOTIDE SEQUENCE [LARGE SCALE GENOMIC DNA]</scope>
</reference>
<comment type="caution">
    <text evidence="1">The sequence shown here is derived from an EMBL/GenBank/DDBJ whole genome shotgun (WGS) entry which is preliminary data.</text>
</comment>
<organism evidence="1 2">
    <name type="scientific">Araneus ventricosus</name>
    <name type="common">Orbweaver spider</name>
    <name type="synonym">Epeira ventricosa</name>
    <dbReference type="NCBI Taxonomy" id="182803"/>
    <lineage>
        <taxon>Eukaryota</taxon>
        <taxon>Metazoa</taxon>
        <taxon>Ecdysozoa</taxon>
        <taxon>Arthropoda</taxon>
        <taxon>Chelicerata</taxon>
        <taxon>Arachnida</taxon>
        <taxon>Araneae</taxon>
        <taxon>Araneomorphae</taxon>
        <taxon>Entelegynae</taxon>
        <taxon>Araneoidea</taxon>
        <taxon>Araneidae</taxon>
        <taxon>Araneus</taxon>
    </lineage>
</organism>
<dbReference type="AlphaFoldDB" id="A0A4Y2JMK1"/>
<evidence type="ECO:0000313" key="2">
    <source>
        <dbReference type="Proteomes" id="UP000499080"/>
    </source>
</evidence>
<proteinExistence type="predicted"/>
<evidence type="ECO:0000313" key="1">
    <source>
        <dbReference type="EMBL" id="GBM90532.1"/>
    </source>
</evidence>